<dbReference type="EnsemblPlants" id="AVESA.00010b.r2.5CG0888490.1">
    <property type="protein sequence ID" value="AVESA.00010b.r2.5CG0888490.1.CDS"/>
    <property type="gene ID" value="AVESA.00010b.r2.5CG0888490"/>
</dbReference>
<keyword evidence="2" id="KW-1185">Reference proteome</keyword>
<protein>
    <submittedName>
        <fullName evidence="1">Uncharacterized protein</fullName>
    </submittedName>
</protein>
<reference evidence="1" key="1">
    <citation type="submission" date="2021-05" db="EMBL/GenBank/DDBJ databases">
        <authorList>
            <person name="Scholz U."/>
            <person name="Mascher M."/>
            <person name="Fiebig A."/>
        </authorList>
    </citation>
    <scope>NUCLEOTIDE SEQUENCE [LARGE SCALE GENOMIC DNA]</scope>
</reference>
<name>A0ACD5Y1P2_AVESA</name>
<reference evidence="1" key="2">
    <citation type="submission" date="2025-09" db="UniProtKB">
        <authorList>
            <consortium name="EnsemblPlants"/>
        </authorList>
    </citation>
    <scope>IDENTIFICATION</scope>
</reference>
<evidence type="ECO:0000313" key="2">
    <source>
        <dbReference type="Proteomes" id="UP001732700"/>
    </source>
</evidence>
<dbReference type="Proteomes" id="UP001732700">
    <property type="component" value="Chromosome 5C"/>
</dbReference>
<organism evidence="1 2">
    <name type="scientific">Avena sativa</name>
    <name type="common">Oat</name>
    <dbReference type="NCBI Taxonomy" id="4498"/>
    <lineage>
        <taxon>Eukaryota</taxon>
        <taxon>Viridiplantae</taxon>
        <taxon>Streptophyta</taxon>
        <taxon>Embryophyta</taxon>
        <taxon>Tracheophyta</taxon>
        <taxon>Spermatophyta</taxon>
        <taxon>Magnoliopsida</taxon>
        <taxon>Liliopsida</taxon>
        <taxon>Poales</taxon>
        <taxon>Poaceae</taxon>
        <taxon>BOP clade</taxon>
        <taxon>Pooideae</taxon>
        <taxon>Poodae</taxon>
        <taxon>Poeae</taxon>
        <taxon>Poeae Chloroplast Group 1 (Aveneae type)</taxon>
        <taxon>Aveninae</taxon>
        <taxon>Avena</taxon>
    </lineage>
</organism>
<proteinExistence type="predicted"/>
<accession>A0ACD5Y1P2</accession>
<evidence type="ECO:0000313" key="1">
    <source>
        <dbReference type="EnsemblPlants" id="AVESA.00010b.r2.5CG0888490.1.CDS"/>
    </source>
</evidence>
<sequence>MHINHTQIPCKNHTPVNSDKTQRSKNPLLISKVCGEQQEKKNRNPSRSVLTSFISRPAHISRDMPHAQEIQLQIKGTPEHEFGHAENGGGSKAADHGGRSAGGSALWWPMVMLDMLVMLCGQTIATLLGRLYYNSGGNSKWMASLMQSGGSPLLAILLLFTPPHSAGAGTQPPASKMVPIYVGIGILIGVDNLMYAYAMQYLPVSTFALVAATQLAFNSITSRLINKQRFTAYIANSVVVLTFSAALLGVGSSSDGTSSNLPHGKYTLGFILTLAASAILALNLSLFEVTFEKVVRTRTFRWVLRVQMYTNVVASMVAVCGLFASGEWRTIPGEMAAFKAGRARYVATLVGMAVSWQAMAVASMRLITRVSSLFANVTGTVALPLVPVFAVILFGDKMTGIKAIAMLMAVWGFLSYMYQHYLDERRAAMTKERAVECRVCAARAGGEAVVHA</sequence>